<evidence type="ECO:0000256" key="7">
    <source>
        <dbReference type="RuleBase" id="RU365041"/>
    </source>
</evidence>
<evidence type="ECO:0000313" key="9">
    <source>
        <dbReference type="EMBL" id="GES51150.1"/>
    </source>
</evidence>
<feature type="domain" description="MgtC/SapB/SrpB/YhiD N-terminal" evidence="8">
    <location>
        <begin position="45"/>
        <end position="176"/>
    </location>
</feature>
<proteinExistence type="inferred from homology"/>
<feature type="transmembrane region" description="Helical" evidence="7">
    <location>
        <begin position="70"/>
        <end position="92"/>
    </location>
</feature>
<comment type="similarity">
    <text evidence="2 7">Belongs to the MgtC/SapB family.</text>
</comment>
<name>A0ABQ0Z6J2_9HYPH</name>
<evidence type="ECO:0000313" key="10">
    <source>
        <dbReference type="Proteomes" id="UP000390335"/>
    </source>
</evidence>
<keyword evidence="7" id="KW-0997">Cell inner membrane</keyword>
<dbReference type="PANTHER" id="PTHR33778">
    <property type="entry name" value="PROTEIN MGTC"/>
    <property type="match status" value="1"/>
</dbReference>
<keyword evidence="6 7" id="KW-0472">Membrane</keyword>
<dbReference type="InterPro" id="IPR049177">
    <property type="entry name" value="MgtC_SapB_SrpB_YhiD_N"/>
</dbReference>
<dbReference type="PRINTS" id="PR01837">
    <property type="entry name" value="MGTCSAPBPROT"/>
</dbReference>
<evidence type="ECO:0000256" key="3">
    <source>
        <dbReference type="ARBA" id="ARBA00022475"/>
    </source>
</evidence>
<accession>A0ABQ0Z6J2</accession>
<feature type="transmembrane region" description="Helical" evidence="7">
    <location>
        <begin position="144"/>
        <end position="171"/>
    </location>
</feature>
<evidence type="ECO:0000256" key="2">
    <source>
        <dbReference type="ARBA" id="ARBA00009298"/>
    </source>
</evidence>
<evidence type="ECO:0000259" key="8">
    <source>
        <dbReference type="Pfam" id="PF02308"/>
    </source>
</evidence>
<sequence length="266" mass="28011">MERNAVCDVPQLENPGGDTFWEDIMPDLSDIMRVEADWLDTVVRLVLVVIAGGLIGINREMGGHAAGFRTTILVGLAACLSMIQANLLLSTLGKTSQSFASMDVLRFPLGVLTGVGFIGGGAILKRGDLVTGVTTAATLWIMTAVGLCIGGGQLVVGSAGALIAFVVLSPFKQFDRLIPRRQKARIVIELPCSAGIGISDMQAALEPLGYVFSFVGKAAGSTEATAHISYEVRWRQAGLDGGGARLLASLQERYKVVSLEMLTSGT</sequence>
<keyword evidence="4 7" id="KW-0812">Transmembrane</keyword>
<keyword evidence="5 7" id="KW-1133">Transmembrane helix</keyword>
<evidence type="ECO:0000256" key="6">
    <source>
        <dbReference type="ARBA" id="ARBA00023136"/>
    </source>
</evidence>
<dbReference type="PANTHER" id="PTHR33778:SF1">
    <property type="entry name" value="MAGNESIUM TRANSPORTER YHID-RELATED"/>
    <property type="match status" value="1"/>
</dbReference>
<dbReference type="Proteomes" id="UP000390335">
    <property type="component" value="Unassembled WGS sequence"/>
</dbReference>
<keyword evidence="10" id="KW-1185">Reference proteome</keyword>
<dbReference type="EMBL" id="BLAJ01000004">
    <property type="protein sequence ID" value="GES51150.1"/>
    <property type="molecule type" value="Genomic_DNA"/>
</dbReference>
<feature type="transmembrane region" description="Helical" evidence="7">
    <location>
        <begin position="41"/>
        <end position="58"/>
    </location>
</feature>
<feature type="transmembrane region" description="Helical" evidence="7">
    <location>
        <begin position="104"/>
        <end position="124"/>
    </location>
</feature>
<dbReference type="InterPro" id="IPR003416">
    <property type="entry name" value="MgtC/SapB/SrpB/YhiD_fam"/>
</dbReference>
<dbReference type="Pfam" id="PF02308">
    <property type="entry name" value="MgtC"/>
    <property type="match status" value="1"/>
</dbReference>
<evidence type="ECO:0000256" key="1">
    <source>
        <dbReference type="ARBA" id="ARBA00004651"/>
    </source>
</evidence>
<reference evidence="9 10" key="1">
    <citation type="journal article" date="2020" name="Genome Biol. Evol.">
        <title>Rhizobium dioscoreae sp. nov., a plant growth-promoting bacterium isolated from yam (Dioscorea species).</title>
        <authorList>
            <person name="Ouyabe M."/>
            <person name="Tanaka N."/>
            <person name="Shiwa Y."/>
            <person name="Fujita N."/>
            <person name="Kikuno H."/>
            <person name="Babil P."/>
            <person name="Shiwachi H."/>
        </authorList>
    </citation>
    <scope>NUCLEOTIDE SEQUENCE [LARGE SCALE GENOMIC DNA]</scope>
    <source>
        <strain evidence="9 10">S-93</strain>
    </source>
</reference>
<evidence type="ECO:0000256" key="4">
    <source>
        <dbReference type="ARBA" id="ARBA00022692"/>
    </source>
</evidence>
<keyword evidence="3" id="KW-1003">Cell membrane</keyword>
<comment type="subcellular location">
    <subcellularLocation>
        <location evidence="7">Cell inner membrane</location>
        <topology evidence="7">Multi-pass membrane protein</topology>
    </subcellularLocation>
    <subcellularLocation>
        <location evidence="1">Cell membrane</location>
        <topology evidence="1">Multi-pass membrane protein</topology>
    </subcellularLocation>
</comment>
<gene>
    <name evidence="9" type="ORF">RsS93_37640</name>
</gene>
<protein>
    <recommendedName>
        <fullName evidence="7">Protein MgtC</fullName>
    </recommendedName>
</protein>
<organism evidence="9 10">
    <name type="scientific">Rhizobium dioscoreae</name>
    <dbReference type="NCBI Taxonomy" id="2653122"/>
    <lineage>
        <taxon>Bacteria</taxon>
        <taxon>Pseudomonadati</taxon>
        <taxon>Pseudomonadota</taxon>
        <taxon>Alphaproteobacteria</taxon>
        <taxon>Hyphomicrobiales</taxon>
        <taxon>Rhizobiaceae</taxon>
        <taxon>Rhizobium/Agrobacterium group</taxon>
        <taxon>Rhizobium</taxon>
    </lineage>
</organism>
<evidence type="ECO:0000256" key="5">
    <source>
        <dbReference type="ARBA" id="ARBA00022989"/>
    </source>
</evidence>
<comment type="caution">
    <text evidence="9">The sequence shown here is derived from an EMBL/GenBank/DDBJ whole genome shotgun (WGS) entry which is preliminary data.</text>
</comment>